<feature type="region of interest" description="Disordered" evidence="1">
    <location>
        <begin position="55"/>
        <end position="75"/>
    </location>
</feature>
<dbReference type="InterPro" id="IPR007684">
    <property type="entry name" value="Znf_Ogr/Delta"/>
</dbReference>
<evidence type="ECO:0000313" key="3">
    <source>
        <dbReference type="EMBL" id="SBV94026.1"/>
    </source>
</evidence>
<dbReference type="EMBL" id="FLUO01000001">
    <property type="protein sequence ID" value="SBV94026.1"/>
    <property type="molecule type" value="Genomic_DNA"/>
</dbReference>
<sequence length="75" mass="8121">MPRGNSTKCPHCGSTCRTIKTAQVTATYREVVFLCRNPACNCMFTAAITPLREIEPSANPNPEAHFPASAKQVLA</sequence>
<accession>A0A212J3J1</accession>
<evidence type="ECO:0000256" key="1">
    <source>
        <dbReference type="SAM" id="MobiDB-lite"/>
    </source>
</evidence>
<organism evidence="3">
    <name type="scientific">uncultured Alphaproteobacteria bacterium</name>
    <dbReference type="NCBI Taxonomy" id="91750"/>
    <lineage>
        <taxon>Bacteria</taxon>
        <taxon>Pseudomonadati</taxon>
        <taxon>Pseudomonadota</taxon>
        <taxon>Alphaproteobacteria</taxon>
        <taxon>environmental samples</taxon>
    </lineage>
</organism>
<dbReference type="AlphaFoldDB" id="A0A212J3J1"/>
<feature type="domain" description="Zinc finger Ogr/Delta-type" evidence="2">
    <location>
        <begin position="8"/>
        <end position="47"/>
    </location>
</feature>
<dbReference type="Pfam" id="PF04606">
    <property type="entry name" value="Ogr_Delta"/>
    <property type="match status" value="1"/>
</dbReference>
<gene>
    <name evidence="3" type="ORF">KL86APRO_10459</name>
</gene>
<protein>
    <submittedName>
        <fullName evidence="3">Transcriptional activator Ogr/delta</fullName>
    </submittedName>
</protein>
<evidence type="ECO:0000259" key="2">
    <source>
        <dbReference type="Pfam" id="PF04606"/>
    </source>
</evidence>
<reference evidence="3" key="1">
    <citation type="submission" date="2016-04" db="EMBL/GenBank/DDBJ databases">
        <authorList>
            <person name="Evans L.H."/>
            <person name="Alamgir A."/>
            <person name="Owens N."/>
            <person name="Weber N.D."/>
            <person name="Virtaneva K."/>
            <person name="Barbian K."/>
            <person name="Babar A."/>
            <person name="Rosenke K."/>
        </authorList>
    </citation>
    <scope>NUCLEOTIDE SEQUENCE</scope>
    <source>
        <strain evidence="3">86</strain>
    </source>
</reference>
<name>A0A212J3J1_9PROT</name>
<proteinExistence type="predicted"/>